<dbReference type="InterPro" id="IPR047124">
    <property type="entry name" value="HI_0220.2"/>
</dbReference>
<dbReference type="AlphaFoldDB" id="A0A858SY47"/>
<dbReference type="Pfam" id="PF03167">
    <property type="entry name" value="UDG"/>
    <property type="match status" value="1"/>
</dbReference>
<evidence type="ECO:0000259" key="1">
    <source>
        <dbReference type="SMART" id="SM00986"/>
    </source>
</evidence>
<dbReference type="CDD" id="cd10033">
    <property type="entry name" value="UDG_like"/>
    <property type="match status" value="1"/>
</dbReference>
<dbReference type="InterPro" id="IPR005122">
    <property type="entry name" value="Uracil-DNA_glycosylase-like"/>
</dbReference>
<dbReference type="SMART" id="SM00986">
    <property type="entry name" value="UDG"/>
    <property type="match status" value="1"/>
</dbReference>
<feature type="domain" description="Uracil-DNA glycosylase-like" evidence="1">
    <location>
        <begin position="62"/>
        <end position="218"/>
    </location>
</feature>
<name>A0A858SY47_9RHOB</name>
<sequence length="227" mass="25521">MNPVMQVISTSVEIIPPPAGIAKRAPHPRSVCVTDIADQIRACTLCRDRFAQTATAHAPNPVVWFRPGARILIASQAPGLKVHRANTPFWDASGKRLRSWLGMDDDTFYDRDRVAIVPMAFCFPGYDDRGSDLPPPPVCAKTWRREALDTLPDVALTVVIGAYAMRWHLGRVASVTAAVEQRTGRNRQIFALPHPSWRNTGWLRKNPWFEQDVVPDLQRTVREVLHD</sequence>
<gene>
    <name evidence="2" type="ORF">G3256_15110</name>
</gene>
<dbReference type="PANTHER" id="PTHR42160">
    <property type="entry name" value="URACIL-DNA GLYCOSYLASE SUPERFAMILY PROTEIN"/>
    <property type="match status" value="1"/>
</dbReference>
<organism evidence="2 3">
    <name type="scientific">Roseobacter ponti</name>
    <dbReference type="NCBI Taxonomy" id="1891787"/>
    <lineage>
        <taxon>Bacteria</taxon>
        <taxon>Pseudomonadati</taxon>
        <taxon>Pseudomonadota</taxon>
        <taxon>Alphaproteobacteria</taxon>
        <taxon>Rhodobacterales</taxon>
        <taxon>Roseobacteraceae</taxon>
        <taxon>Roseobacter</taxon>
    </lineage>
</organism>
<protein>
    <submittedName>
        <fullName evidence="2">Uracil-DNA glycosylase family protein</fullName>
    </submittedName>
</protein>
<dbReference type="InterPro" id="IPR036895">
    <property type="entry name" value="Uracil-DNA_glycosylase-like_sf"/>
</dbReference>
<dbReference type="EMBL" id="CP048788">
    <property type="protein sequence ID" value="QJF52401.1"/>
    <property type="molecule type" value="Genomic_DNA"/>
</dbReference>
<dbReference type="Proteomes" id="UP000503308">
    <property type="component" value="Chromosome"/>
</dbReference>
<dbReference type="PANTHER" id="PTHR42160:SF1">
    <property type="entry name" value="URACIL-DNA GLYCOSYLASE SUPERFAMILY PROTEIN"/>
    <property type="match status" value="1"/>
</dbReference>
<dbReference type="SUPFAM" id="SSF52141">
    <property type="entry name" value="Uracil-DNA glycosylase-like"/>
    <property type="match status" value="1"/>
</dbReference>
<dbReference type="SMART" id="SM00987">
    <property type="entry name" value="UreE_C"/>
    <property type="match status" value="1"/>
</dbReference>
<accession>A0A858SY47</accession>
<dbReference type="Gene3D" id="3.40.470.10">
    <property type="entry name" value="Uracil-DNA glycosylase-like domain"/>
    <property type="match status" value="1"/>
</dbReference>
<evidence type="ECO:0000313" key="3">
    <source>
        <dbReference type="Proteomes" id="UP000503308"/>
    </source>
</evidence>
<dbReference type="KEGG" id="rpon:G3256_15110"/>
<reference evidence="2 3" key="1">
    <citation type="submission" date="2020-02" db="EMBL/GenBank/DDBJ databases">
        <title>Genome sequence of Roseobacter ponti.</title>
        <authorList>
            <person name="Hollensteiner J."/>
            <person name="Schneider D."/>
            <person name="Poehlein A."/>
            <person name="Daniel R."/>
        </authorList>
    </citation>
    <scope>NUCLEOTIDE SEQUENCE [LARGE SCALE GENOMIC DNA]</scope>
    <source>
        <strain evidence="2 3">DSM 106830</strain>
    </source>
</reference>
<keyword evidence="3" id="KW-1185">Reference proteome</keyword>
<evidence type="ECO:0000313" key="2">
    <source>
        <dbReference type="EMBL" id="QJF52401.1"/>
    </source>
</evidence>
<proteinExistence type="predicted"/>